<dbReference type="AlphaFoldDB" id="A0AAV5RMW5"/>
<accession>A0AAV5RMW5</accession>
<dbReference type="Proteomes" id="UP001362899">
    <property type="component" value="Unassembled WGS sequence"/>
</dbReference>
<evidence type="ECO:0000313" key="2">
    <source>
        <dbReference type="Proteomes" id="UP001362899"/>
    </source>
</evidence>
<dbReference type="EMBL" id="BTGC01000008">
    <property type="protein sequence ID" value="GMM52861.1"/>
    <property type="molecule type" value="Genomic_DNA"/>
</dbReference>
<name>A0AAV5RMW5_STABA</name>
<sequence>MQGTTDTPIALDPLPDQIISRTPVDGDFHAQELLPAEPFDSDVSQFRYSDETDEEYAIDVKERIKTIANLIRRPIVDVEHTIVEAIHDLDKPLTEAMHTAENIVQQIEGPVGAAYSYIDYAVHEAVGELHQLAYPEHYDKSTEAIDGISLSSEVTISDNNIEASTDEESEVDLLKSGIEDTKEIIDVPYEEAKKLVSPTLGVVKDLVEAPVTAAESIVEGPIKDVKETLEEPLNMLESLVGPAPTEGIDSIPVEQPNLDEHIDYLRHPLQLLNDPVGNSNALEIINSQHDGFLADIKLLLHEFTPPIVDNVIDAVLKTGPSSNDNKSTAGRILDATLPARFRGPIRRYLERIAQDLEEDERRALLEIQKERNTLQNKSL</sequence>
<gene>
    <name evidence="1" type="ORF">DASB73_038240</name>
</gene>
<protein>
    <submittedName>
        <fullName evidence="1">Uncharacterized protein</fullName>
    </submittedName>
</protein>
<keyword evidence="2" id="KW-1185">Reference proteome</keyword>
<evidence type="ECO:0000313" key="1">
    <source>
        <dbReference type="EMBL" id="GMM52861.1"/>
    </source>
</evidence>
<proteinExistence type="predicted"/>
<comment type="caution">
    <text evidence="1">The sequence shown here is derived from an EMBL/GenBank/DDBJ whole genome shotgun (WGS) entry which is preliminary data.</text>
</comment>
<reference evidence="1 2" key="1">
    <citation type="journal article" date="2023" name="Elife">
        <title>Identification of key yeast species and microbe-microbe interactions impacting larval growth of Drosophila in the wild.</title>
        <authorList>
            <person name="Mure A."/>
            <person name="Sugiura Y."/>
            <person name="Maeda R."/>
            <person name="Honda K."/>
            <person name="Sakurai N."/>
            <person name="Takahashi Y."/>
            <person name="Watada M."/>
            <person name="Katoh T."/>
            <person name="Gotoh A."/>
            <person name="Gotoh Y."/>
            <person name="Taniguchi I."/>
            <person name="Nakamura K."/>
            <person name="Hayashi T."/>
            <person name="Katayama T."/>
            <person name="Uemura T."/>
            <person name="Hattori Y."/>
        </authorList>
    </citation>
    <scope>NUCLEOTIDE SEQUENCE [LARGE SCALE GENOMIC DNA]</scope>
    <source>
        <strain evidence="1 2">SB-73</strain>
    </source>
</reference>
<organism evidence="1 2">
    <name type="scientific">Starmerella bacillaris</name>
    <name type="common">Yeast</name>
    <name type="synonym">Candida zemplinina</name>
    <dbReference type="NCBI Taxonomy" id="1247836"/>
    <lineage>
        <taxon>Eukaryota</taxon>
        <taxon>Fungi</taxon>
        <taxon>Dikarya</taxon>
        <taxon>Ascomycota</taxon>
        <taxon>Saccharomycotina</taxon>
        <taxon>Dipodascomycetes</taxon>
        <taxon>Dipodascales</taxon>
        <taxon>Trichomonascaceae</taxon>
        <taxon>Starmerella</taxon>
    </lineage>
</organism>